<keyword evidence="4" id="KW-1185">Reference proteome</keyword>
<dbReference type="Pfam" id="PF25907">
    <property type="entry name" value="DUF7962"/>
    <property type="match status" value="1"/>
</dbReference>
<dbReference type="OrthoDB" id="202840at2759"/>
<protein>
    <submittedName>
        <fullName evidence="3">Uncharacterized protein</fullName>
    </submittedName>
</protein>
<organism evidence="3 4">
    <name type="scientific">Lentinus brumalis</name>
    <dbReference type="NCBI Taxonomy" id="2498619"/>
    <lineage>
        <taxon>Eukaryota</taxon>
        <taxon>Fungi</taxon>
        <taxon>Dikarya</taxon>
        <taxon>Basidiomycota</taxon>
        <taxon>Agaricomycotina</taxon>
        <taxon>Agaricomycetes</taxon>
        <taxon>Polyporales</taxon>
        <taxon>Polyporaceae</taxon>
        <taxon>Lentinus</taxon>
    </lineage>
</organism>
<dbReference type="SUPFAM" id="SSF47616">
    <property type="entry name" value="GST C-terminal domain-like"/>
    <property type="match status" value="1"/>
</dbReference>
<dbReference type="InterPro" id="IPR058268">
    <property type="entry name" value="DUF7962"/>
</dbReference>
<accession>A0A371DM87</accession>
<dbReference type="SUPFAM" id="SSF52833">
    <property type="entry name" value="Thioredoxin-like"/>
    <property type="match status" value="1"/>
</dbReference>
<dbReference type="STRING" id="139420.A0A371DM87"/>
<dbReference type="InterPro" id="IPR036282">
    <property type="entry name" value="Glutathione-S-Trfase_C_sf"/>
</dbReference>
<dbReference type="Gene3D" id="3.40.30.110">
    <property type="match status" value="1"/>
</dbReference>
<sequence length="340" mass="37583">MAAATKLPVILYHYDASPIARKVKNMLTIKRIPHSRVEVPMTLPRPDLADRLGVKYRLIPVLAIGRDVYCDSSLIASVLERRFPPSEGFGTLFPCRKGGGKADTGMIKAFAMSYADRTLGELGSQTLPYHKFTREFLDDRSEWFGKKVDPEAIASNLPIVKSWLSSHLALIEEQLMDGRTWLMDTETPSLADVSVHYVWEWMQQFRPLRYLKDLFEPASIPATTAWISRTSKYIAASNAAHKLVLGTISGEQAAETITASIAEDPTVVGYDEVEASRLGLKLQQPVSVTPSDNGKVPTVGGLVALNKEEVTIKTEGSAGSVFCHFPRLYYVVKPEVGSKL</sequence>
<dbReference type="Proteomes" id="UP000256964">
    <property type="component" value="Unassembled WGS sequence"/>
</dbReference>
<evidence type="ECO:0000259" key="2">
    <source>
        <dbReference type="Pfam" id="PF25907"/>
    </source>
</evidence>
<name>A0A371DM87_9APHY</name>
<proteinExistence type="predicted"/>
<dbReference type="Gene3D" id="1.20.1050.10">
    <property type="match status" value="1"/>
</dbReference>
<reference evidence="3 4" key="1">
    <citation type="journal article" date="2018" name="Biotechnol. Biofuels">
        <title>Integrative visual omics of the white-rot fungus Polyporus brumalis exposes the biotechnological potential of its oxidative enzymes for delignifying raw plant biomass.</title>
        <authorList>
            <person name="Miyauchi S."/>
            <person name="Rancon A."/>
            <person name="Drula E."/>
            <person name="Hage H."/>
            <person name="Chaduli D."/>
            <person name="Favel A."/>
            <person name="Grisel S."/>
            <person name="Henrissat B."/>
            <person name="Herpoel-Gimbert I."/>
            <person name="Ruiz-Duenas F.J."/>
            <person name="Chevret D."/>
            <person name="Hainaut M."/>
            <person name="Lin J."/>
            <person name="Wang M."/>
            <person name="Pangilinan J."/>
            <person name="Lipzen A."/>
            <person name="Lesage-Meessen L."/>
            <person name="Navarro D."/>
            <person name="Riley R."/>
            <person name="Grigoriev I.V."/>
            <person name="Zhou S."/>
            <person name="Raouche S."/>
            <person name="Rosso M.N."/>
        </authorList>
    </citation>
    <scope>NUCLEOTIDE SEQUENCE [LARGE SCALE GENOMIC DNA]</scope>
    <source>
        <strain evidence="3 4">BRFM 1820</strain>
    </source>
</reference>
<evidence type="ECO:0000313" key="3">
    <source>
        <dbReference type="EMBL" id="RDX53650.1"/>
    </source>
</evidence>
<dbReference type="Pfam" id="PF13417">
    <property type="entry name" value="GST_N_3"/>
    <property type="match status" value="1"/>
</dbReference>
<dbReference type="InterPro" id="IPR004045">
    <property type="entry name" value="Glutathione_S-Trfase_N"/>
</dbReference>
<evidence type="ECO:0000259" key="1">
    <source>
        <dbReference type="Pfam" id="PF13417"/>
    </source>
</evidence>
<dbReference type="AlphaFoldDB" id="A0A371DM87"/>
<dbReference type="InterPro" id="IPR036249">
    <property type="entry name" value="Thioredoxin-like_sf"/>
</dbReference>
<dbReference type="EMBL" id="KZ857386">
    <property type="protein sequence ID" value="RDX53650.1"/>
    <property type="molecule type" value="Genomic_DNA"/>
</dbReference>
<evidence type="ECO:0000313" key="4">
    <source>
        <dbReference type="Proteomes" id="UP000256964"/>
    </source>
</evidence>
<feature type="domain" description="GST N-terminal" evidence="1">
    <location>
        <begin position="11"/>
        <end position="86"/>
    </location>
</feature>
<feature type="domain" description="DUF7962" evidence="2">
    <location>
        <begin position="134"/>
        <end position="237"/>
    </location>
</feature>
<gene>
    <name evidence="3" type="ORF">OH76DRAFT_1342727</name>
</gene>